<accession>A0A6H0SKU9</accession>
<evidence type="ECO:0000313" key="2">
    <source>
        <dbReference type="EMBL" id="QIV87790.1"/>
    </source>
</evidence>
<name>A0A6H0SKU9_9MICC</name>
<dbReference type="EMBL" id="CP032549">
    <property type="protein sequence ID" value="QIV87790.1"/>
    <property type="molecule type" value="Genomic_DNA"/>
</dbReference>
<keyword evidence="3" id="KW-1185">Reference proteome</keyword>
<keyword evidence="1" id="KW-0472">Membrane</keyword>
<protein>
    <submittedName>
        <fullName evidence="2">Uncharacterized protein</fullName>
    </submittedName>
</protein>
<organism evidence="2 3">
    <name type="scientific">Glutamicibacter mishrai</name>
    <dbReference type="NCBI Taxonomy" id="1775880"/>
    <lineage>
        <taxon>Bacteria</taxon>
        <taxon>Bacillati</taxon>
        <taxon>Actinomycetota</taxon>
        <taxon>Actinomycetes</taxon>
        <taxon>Micrococcales</taxon>
        <taxon>Micrococcaceae</taxon>
        <taxon>Glutamicibacter</taxon>
    </lineage>
</organism>
<proteinExistence type="predicted"/>
<gene>
    <name evidence="2" type="ORF">D3791_12140</name>
</gene>
<feature type="transmembrane region" description="Helical" evidence="1">
    <location>
        <begin position="76"/>
        <end position="103"/>
    </location>
</feature>
<feature type="transmembrane region" description="Helical" evidence="1">
    <location>
        <begin position="115"/>
        <end position="140"/>
    </location>
</feature>
<reference evidence="2 3" key="1">
    <citation type="submission" date="2018-09" db="EMBL/GenBank/DDBJ databases">
        <title>Glutamicibacter mishrai S5-52T (LMG 29155T = KCTC 39846T).</title>
        <authorList>
            <person name="Das S.K."/>
        </authorList>
    </citation>
    <scope>NUCLEOTIDE SEQUENCE [LARGE SCALE GENOMIC DNA]</scope>
    <source>
        <strain evidence="2 3">S5-52</strain>
    </source>
</reference>
<dbReference type="AlphaFoldDB" id="A0A6H0SKU9"/>
<feature type="transmembrane region" description="Helical" evidence="1">
    <location>
        <begin position="12"/>
        <end position="32"/>
    </location>
</feature>
<keyword evidence="1" id="KW-0812">Transmembrane</keyword>
<dbReference type="Proteomes" id="UP000502331">
    <property type="component" value="Chromosome"/>
</dbReference>
<keyword evidence="1" id="KW-1133">Transmembrane helix</keyword>
<sequence>MGLGRDRILRRRYSWLVLGLRGNLWLGVGCWFCDWGARCLRWFLAGRLGFLGRLGLGLGLGIGLRRRSWRSRRLGSFLGLSLLLGLGLGLGCGFLLSLASFLLLGRVLRIGLGTLLRFFGAHLFELCIDLGFGLGGLLLSPGQGGGYRLRRCRRFLRACHWLWRRNLLGWLVSRIR</sequence>
<evidence type="ECO:0000256" key="1">
    <source>
        <dbReference type="SAM" id="Phobius"/>
    </source>
</evidence>
<feature type="transmembrane region" description="Helical" evidence="1">
    <location>
        <begin position="44"/>
        <end position="64"/>
    </location>
</feature>
<evidence type="ECO:0000313" key="3">
    <source>
        <dbReference type="Proteomes" id="UP000502331"/>
    </source>
</evidence>